<dbReference type="EMBL" id="JACSIT010000039">
    <property type="protein sequence ID" value="MBC6992834.1"/>
    <property type="molecule type" value="Genomic_DNA"/>
</dbReference>
<dbReference type="PANTHER" id="PTHR35008">
    <property type="entry name" value="BLL4482 PROTEIN-RELATED"/>
    <property type="match status" value="1"/>
</dbReference>
<feature type="domain" description="Cytochrome c" evidence="5">
    <location>
        <begin position="55"/>
        <end position="140"/>
    </location>
</feature>
<dbReference type="PANTHER" id="PTHR35008:SF4">
    <property type="entry name" value="BLL4482 PROTEIN"/>
    <property type="match status" value="1"/>
</dbReference>
<comment type="caution">
    <text evidence="6">The sequence shown here is derived from an EMBL/GenBank/DDBJ whole genome shotgun (WGS) entry which is preliminary data.</text>
</comment>
<reference evidence="6" key="1">
    <citation type="submission" date="2020-08" db="EMBL/GenBank/DDBJ databases">
        <title>Lewinella bacteria from marine environments.</title>
        <authorList>
            <person name="Zhong Y."/>
        </authorList>
    </citation>
    <scope>NUCLEOTIDE SEQUENCE</scope>
    <source>
        <strain evidence="6">KCTC 42187</strain>
    </source>
</reference>
<keyword evidence="1 4" id="KW-0349">Heme</keyword>
<dbReference type="InterPro" id="IPR009056">
    <property type="entry name" value="Cyt_c-like_dom"/>
</dbReference>
<protein>
    <submittedName>
        <fullName evidence="6">Cytochrome c</fullName>
    </submittedName>
</protein>
<dbReference type="GO" id="GO:0009055">
    <property type="term" value="F:electron transfer activity"/>
    <property type="evidence" value="ECO:0007669"/>
    <property type="project" value="InterPro"/>
</dbReference>
<evidence type="ECO:0000313" key="7">
    <source>
        <dbReference type="Proteomes" id="UP000650081"/>
    </source>
</evidence>
<dbReference type="InterPro" id="IPR051459">
    <property type="entry name" value="Cytochrome_c-type_DH"/>
</dbReference>
<keyword evidence="7" id="KW-1185">Reference proteome</keyword>
<sequence>MRHLLANLFTFALIATLVVGAVLVAWARSEQLVLSQRSAVEPRVFAGDGPPEVDDWFAFGRRTYRANCQNCHTVDGSGRGMYPPIQGLTPLLDAPGGRDYLVHTLIYGVYSGAYGAPMPPMPELSDTEIAAVLNYVLVQFAAPDQAPGSDGWYRPQEVAALRGRDYDEWAIGAGRPAVPTARELGKGIRIQLWERLPAVPAGEDE</sequence>
<dbReference type="GO" id="GO:0046872">
    <property type="term" value="F:metal ion binding"/>
    <property type="evidence" value="ECO:0007669"/>
    <property type="project" value="UniProtKB-KW"/>
</dbReference>
<evidence type="ECO:0000256" key="3">
    <source>
        <dbReference type="ARBA" id="ARBA00023004"/>
    </source>
</evidence>
<dbReference type="RefSeq" id="WP_187464969.1">
    <property type="nucleotide sequence ID" value="NZ_JACSIT010000039.1"/>
</dbReference>
<dbReference type="InterPro" id="IPR036909">
    <property type="entry name" value="Cyt_c-like_dom_sf"/>
</dbReference>
<gene>
    <name evidence="6" type="ORF">H9S92_01545</name>
</gene>
<evidence type="ECO:0000256" key="2">
    <source>
        <dbReference type="ARBA" id="ARBA00022723"/>
    </source>
</evidence>
<evidence type="ECO:0000259" key="5">
    <source>
        <dbReference type="PROSITE" id="PS51007"/>
    </source>
</evidence>
<evidence type="ECO:0000256" key="4">
    <source>
        <dbReference type="PROSITE-ProRule" id="PRU00433"/>
    </source>
</evidence>
<dbReference type="Gene3D" id="1.10.760.10">
    <property type="entry name" value="Cytochrome c-like domain"/>
    <property type="match status" value="1"/>
</dbReference>
<name>A0A923PGH2_9BACT</name>
<dbReference type="GO" id="GO:0020037">
    <property type="term" value="F:heme binding"/>
    <property type="evidence" value="ECO:0007669"/>
    <property type="project" value="InterPro"/>
</dbReference>
<proteinExistence type="predicted"/>
<dbReference type="PROSITE" id="PS51007">
    <property type="entry name" value="CYTC"/>
    <property type="match status" value="1"/>
</dbReference>
<evidence type="ECO:0000313" key="6">
    <source>
        <dbReference type="EMBL" id="MBC6992834.1"/>
    </source>
</evidence>
<dbReference type="SUPFAM" id="SSF46626">
    <property type="entry name" value="Cytochrome c"/>
    <property type="match status" value="1"/>
</dbReference>
<accession>A0A923PGH2</accession>
<dbReference type="Proteomes" id="UP000650081">
    <property type="component" value="Unassembled WGS sequence"/>
</dbReference>
<evidence type="ECO:0000256" key="1">
    <source>
        <dbReference type="ARBA" id="ARBA00022617"/>
    </source>
</evidence>
<keyword evidence="3 4" id="KW-0408">Iron</keyword>
<dbReference type="AlphaFoldDB" id="A0A923PGH2"/>
<organism evidence="6 7">
    <name type="scientific">Neolewinella lacunae</name>
    <dbReference type="NCBI Taxonomy" id="1517758"/>
    <lineage>
        <taxon>Bacteria</taxon>
        <taxon>Pseudomonadati</taxon>
        <taxon>Bacteroidota</taxon>
        <taxon>Saprospiria</taxon>
        <taxon>Saprospirales</taxon>
        <taxon>Lewinellaceae</taxon>
        <taxon>Neolewinella</taxon>
    </lineage>
</organism>
<dbReference type="Pfam" id="PF13442">
    <property type="entry name" value="Cytochrome_CBB3"/>
    <property type="match status" value="1"/>
</dbReference>
<keyword evidence="2 4" id="KW-0479">Metal-binding</keyword>